<evidence type="ECO:0000313" key="1">
    <source>
        <dbReference type="EMBL" id="MFO2479663.1"/>
    </source>
</evidence>
<dbReference type="Proteomes" id="UP001637618">
    <property type="component" value="Unassembled WGS sequence"/>
</dbReference>
<reference evidence="1" key="1">
    <citation type="submission" date="2022-11" db="EMBL/GenBank/DDBJ databases">
        <title>Draft genome sequences of strains of Pseudomonas imrae sp. nov.</title>
        <authorList>
            <person name="Salva Serra F."/>
            <person name="Nimje P."/>
            <person name="Moore E.R.B."/>
            <person name="Marathe N.P."/>
        </authorList>
    </citation>
    <scope>NUCLEOTIDE SEQUENCE</scope>
    <source>
        <strain evidence="1">15FMM2</strain>
    </source>
</reference>
<gene>
    <name evidence="1" type="ORF">OOJ96_19855</name>
</gene>
<name>A0ACC7PHC9_9PSED</name>
<organism evidence="1 2">
    <name type="scientific">Pseudomonas imrae</name>
    <dbReference type="NCBI Taxonomy" id="2992837"/>
    <lineage>
        <taxon>Bacteria</taxon>
        <taxon>Pseudomonadati</taxon>
        <taxon>Pseudomonadota</taxon>
        <taxon>Gammaproteobacteria</taxon>
        <taxon>Pseudomonadales</taxon>
        <taxon>Pseudomonadaceae</taxon>
        <taxon>Pseudomonas</taxon>
    </lineage>
</organism>
<proteinExistence type="predicted"/>
<accession>A0ACC7PHC9</accession>
<keyword evidence="2" id="KW-1185">Reference proteome</keyword>
<dbReference type="EMBL" id="JAPEQY010000017">
    <property type="protein sequence ID" value="MFO2479663.1"/>
    <property type="molecule type" value="Genomic_DNA"/>
</dbReference>
<comment type="caution">
    <text evidence="1">The sequence shown here is derived from an EMBL/GenBank/DDBJ whole genome shotgun (WGS) entry which is preliminary data.</text>
</comment>
<evidence type="ECO:0000313" key="2">
    <source>
        <dbReference type="Proteomes" id="UP001637618"/>
    </source>
</evidence>
<sequence length="156" mass="16587">MLNQTAHAENVRLHGALVAEPCVITPGGESMILDFGTVIDKDLYVHQRTRGQPFDIRLTGCDANLGKTVKVTFSGAESLHLAGMLAIDGKGIAIGMETPAGQKLPLNKPGEGIRLVNGSNTLTMVAFVQGEPVAIANKTIERGPFSAIATFRLDYE</sequence>
<protein>
    <submittedName>
        <fullName evidence="1">Type 1 fimbrial protein</fullName>
    </submittedName>
</protein>